<organism evidence="5 6">
    <name type="scientific">Oceanipulchritudo coccoides</name>
    <dbReference type="NCBI Taxonomy" id="2706888"/>
    <lineage>
        <taxon>Bacteria</taxon>
        <taxon>Pseudomonadati</taxon>
        <taxon>Verrucomicrobiota</taxon>
        <taxon>Opitutia</taxon>
        <taxon>Puniceicoccales</taxon>
        <taxon>Oceanipulchritudinaceae</taxon>
        <taxon>Oceanipulchritudo</taxon>
    </lineage>
</organism>
<accession>A0A6B2M705</accession>
<dbReference type="EMBL" id="JAAGNX010000007">
    <property type="protein sequence ID" value="NDV63605.1"/>
    <property type="molecule type" value="Genomic_DNA"/>
</dbReference>
<dbReference type="GO" id="GO:0003700">
    <property type="term" value="F:DNA-binding transcription factor activity"/>
    <property type="evidence" value="ECO:0007669"/>
    <property type="project" value="InterPro"/>
</dbReference>
<dbReference type="PROSITE" id="PS01124">
    <property type="entry name" value="HTH_ARAC_FAMILY_2"/>
    <property type="match status" value="1"/>
</dbReference>
<dbReference type="GO" id="GO:0043565">
    <property type="term" value="F:sequence-specific DNA binding"/>
    <property type="evidence" value="ECO:0007669"/>
    <property type="project" value="InterPro"/>
</dbReference>
<dbReference type="PANTHER" id="PTHR47893">
    <property type="entry name" value="REGULATORY PROTEIN PCHR"/>
    <property type="match status" value="1"/>
</dbReference>
<evidence type="ECO:0000313" key="5">
    <source>
        <dbReference type="EMBL" id="NDV63605.1"/>
    </source>
</evidence>
<dbReference type="Proteomes" id="UP000478417">
    <property type="component" value="Unassembled WGS sequence"/>
</dbReference>
<evidence type="ECO:0000313" key="6">
    <source>
        <dbReference type="Proteomes" id="UP000478417"/>
    </source>
</evidence>
<dbReference type="AlphaFoldDB" id="A0A6B2M705"/>
<dbReference type="InterPro" id="IPR053142">
    <property type="entry name" value="PchR_regulatory_protein"/>
</dbReference>
<keyword evidence="3" id="KW-0804">Transcription</keyword>
<comment type="caution">
    <text evidence="5">The sequence shown here is derived from an EMBL/GenBank/DDBJ whole genome shotgun (WGS) entry which is preliminary data.</text>
</comment>
<dbReference type="Gene3D" id="1.10.10.60">
    <property type="entry name" value="Homeodomain-like"/>
    <property type="match status" value="1"/>
</dbReference>
<evidence type="ECO:0000256" key="3">
    <source>
        <dbReference type="ARBA" id="ARBA00023163"/>
    </source>
</evidence>
<reference evidence="5 6" key="1">
    <citation type="submission" date="2020-02" db="EMBL/GenBank/DDBJ databases">
        <title>Albibacoteraceae fam. nov., the first described family within the subdivision 4 Verrucomicrobia.</title>
        <authorList>
            <person name="Xi F."/>
        </authorList>
    </citation>
    <scope>NUCLEOTIDE SEQUENCE [LARGE SCALE GENOMIC DNA]</scope>
    <source>
        <strain evidence="5 6">CK1056</strain>
    </source>
</reference>
<keyword evidence="6" id="KW-1185">Reference proteome</keyword>
<keyword evidence="1" id="KW-0805">Transcription regulation</keyword>
<feature type="non-terminal residue" evidence="5">
    <location>
        <position position="339"/>
    </location>
</feature>
<keyword evidence="2" id="KW-0238">DNA-binding</keyword>
<dbReference type="RefSeq" id="WP_163967423.1">
    <property type="nucleotide sequence ID" value="NZ_JAAGNX010000007.1"/>
</dbReference>
<dbReference type="PROSITE" id="PS00041">
    <property type="entry name" value="HTH_ARAC_FAMILY_1"/>
    <property type="match status" value="1"/>
</dbReference>
<protein>
    <submittedName>
        <fullName evidence="5">AraC family transcriptional regulator</fullName>
    </submittedName>
</protein>
<evidence type="ECO:0000256" key="2">
    <source>
        <dbReference type="ARBA" id="ARBA00023125"/>
    </source>
</evidence>
<dbReference type="InterPro" id="IPR018062">
    <property type="entry name" value="HTH_AraC-typ_CS"/>
</dbReference>
<evidence type="ECO:0000256" key="1">
    <source>
        <dbReference type="ARBA" id="ARBA00023015"/>
    </source>
</evidence>
<dbReference type="Pfam" id="PF12833">
    <property type="entry name" value="HTH_18"/>
    <property type="match status" value="1"/>
</dbReference>
<dbReference type="PANTHER" id="PTHR47893:SF1">
    <property type="entry name" value="REGULATORY PROTEIN PCHR"/>
    <property type="match status" value="1"/>
</dbReference>
<proteinExistence type="predicted"/>
<dbReference type="InterPro" id="IPR018060">
    <property type="entry name" value="HTH_AraC"/>
</dbReference>
<gene>
    <name evidence="5" type="ORF">G0Q06_14180</name>
</gene>
<dbReference type="SMART" id="SM00342">
    <property type="entry name" value="HTH_ARAC"/>
    <property type="match status" value="1"/>
</dbReference>
<name>A0A6B2M705_9BACT</name>
<sequence length="339" mass="38427">MKSILPGALDAVKVSVIFSFMAWLKNRIHGRFLNRMPVKEADVVQLAPGQMNFRTIEIWGRDAFVLKIASDAYASFTARPHPGWIGFLLPVSWTGVFRMNGYRHQPNQASYLDGTHDYTVACQESFRLLVGVRRNVMNAVITEISGTVDMDFLSGSRVFGDCAECAMELEEMIASLQADTQKNAETFEGMNLSEDQERAVVAQMANWLLEKMEKPTPAWLGQIEDYHITTTVRDAIRTRPISEHVQLDDLYKIAGVGKNRLHQSFVNVYGAPPVRYLNMRRVWRARQFLLDPTNTDCKIGDVASQFGYPSSGRFAKNYQDVFDELPSNTVKRAKSMARR</sequence>
<feature type="domain" description="HTH araC/xylS-type" evidence="4">
    <location>
        <begin position="230"/>
        <end position="332"/>
    </location>
</feature>
<evidence type="ECO:0000259" key="4">
    <source>
        <dbReference type="PROSITE" id="PS01124"/>
    </source>
</evidence>